<dbReference type="Gene3D" id="6.10.10.120">
    <property type="entry name" value="Antitoxin ParD1-like"/>
    <property type="match status" value="1"/>
</dbReference>
<comment type="caution">
    <text evidence="5">The sequence shown here is derived from an EMBL/GenBank/DDBJ whole genome shotgun (WGS) entry which is preliminary data.</text>
</comment>
<dbReference type="GO" id="GO:0006355">
    <property type="term" value="P:regulation of DNA-templated transcription"/>
    <property type="evidence" value="ECO:0007669"/>
    <property type="project" value="InterPro"/>
</dbReference>
<dbReference type="InterPro" id="IPR038296">
    <property type="entry name" value="ParD_sf"/>
</dbReference>
<dbReference type="AlphaFoldDB" id="A0A2A5ARF1"/>
<dbReference type="Pfam" id="PF03693">
    <property type="entry name" value="ParD_antitoxin"/>
    <property type="match status" value="1"/>
</dbReference>
<comment type="function">
    <text evidence="4">Antitoxin component of a type II toxin-antitoxin (TA) system. Neutralizes the effect of toxin ParE.</text>
</comment>
<evidence type="ECO:0000313" key="5">
    <source>
        <dbReference type="EMBL" id="PCJ21883.1"/>
    </source>
</evidence>
<proteinExistence type="inferred from homology"/>
<dbReference type="PANTHER" id="PTHR36582:SF2">
    <property type="entry name" value="ANTITOXIN PARD"/>
    <property type="match status" value="1"/>
</dbReference>
<gene>
    <name evidence="5" type="ORF">COA96_15075</name>
</gene>
<sequence length="83" mass="9506">MVKKSITVTDQQDKWIRSQMKTGNYGTDSELIREALREKQARDSEVEYIQSKLIAAEKSGFIDRGRDEILAGFKDKLRANGEL</sequence>
<dbReference type="PANTHER" id="PTHR36582">
    <property type="entry name" value="ANTITOXIN PARD"/>
    <property type="match status" value="1"/>
</dbReference>
<dbReference type="InterPro" id="IPR010985">
    <property type="entry name" value="Ribbon_hlx_hlx"/>
</dbReference>
<dbReference type="NCBIfam" id="TIGR02606">
    <property type="entry name" value="antidote_CC2985"/>
    <property type="match status" value="1"/>
</dbReference>
<name>A0A2A5ARF1_9GAMM</name>
<dbReference type="EMBL" id="NVVJ01000069">
    <property type="protein sequence ID" value="PCJ21883.1"/>
    <property type="molecule type" value="Genomic_DNA"/>
</dbReference>
<evidence type="ECO:0000256" key="2">
    <source>
        <dbReference type="ARBA" id="ARBA00017940"/>
    </source>
</evidence>
<reference evidence="6" key="1">
    <citation type="submission" date="2017-08" db="EMBL/GenBank/DDBJ databases">
        <title>A dynamic microbial community with high functional redundancy inhabits the cold, oxic subseafloor aquifer.</title>
        <authorList>
            <person name="Tully B.J."/>
            <person name="Wheat C.G."/>
            <person name="Glazer B.T."/>
            <person name="Huber J.A."/>
        </authorList>
    </citation>
    <scope>NUCLEOTIDE SEQUENCE [LARGE SCALE GENOMIC DNA]</scope>
</reference>
<organism evidence="5 6">
    <name type="scientific">SAR86 cluster bacterium</name>
    <dbReference type="NCBI Taxonomy" id="2030880"/>
    <lineage>
        <taxon>Bacteria</taxon>
        <taxon>Pseudomonadati</taxon>
        <taxon>Pseudomonadota</taxon>
        <taxon>Gammaproteobacteria</taxon>
        <taxon>SAR86 cluster</taxon>
    </lineage>
</organism>
<accession>A0A2A5ARF1</accession>
<dbReference type="Proteomes" id="UP000218327">
    <property type="component" value="Unassembled WGS sequence"/>
</dbReference>
<evidence type="ECO:0000256" key="3">
    <source>
        <dbReference type="ARBA" id="ARBA00022649"/>
    </source>
</evidence>
<comment type="similarity">
    <text evidence="1">Belongs to the ParD antitoxin family.</text>
</comment>
<dbReference type="InterPro" id="IPR022789">
    <property type="entry name" value="ParD"/>
</dbReference>
<evidence type="ECO:0000313" key="6">
    <source>
        <dbReference type="Proteomes" id="UP000218327"/>
    </source>
</evidence>
<keyword evidence="3" id="KW-1277">Toxin-antitoxin system</keyword>
<evidence type="ECO:0000256" key="1">
    <source>
        <dbReference type="ARBA" id="ARBA00008580"/>
    </source>
</evidence>
<dbReference type="SUPFAM" id="SSF47598">
    <property type="entry name" value="Ribbon-helix-helix"/>
    <property type="match status" value="1"/>
</dbReference>
<protein>
    <recommendedName>
        <fullName evidence="2">Antitoxin ParD</fullName>
    </recommendedName>
</protein>
<evidence type="ECO:0000256" key="4">
    <source>
        <dbReference type="ARBA" id="ARBA00037106"/>
    </source>
</evidence>